<evidence type="ECO:0008006" key="2">
    <source>
        <dbReference type="Google" id="ProtNLM"/>
    </source>
</evidence>
<gene>
    <name evidence="1" type="ORF">METZ01_LOCUS383120</name>
</gene>
<dbReference type="SUPFAM" id="SSF52096">
    <property type="entry name" value="ClpP/crotonase"/>
    <property type="match status" value="1"/>
</dbReference>
<sequence length="31" mass="3426">GECFSECAARDDFREGVAAFVEKRKANFTGN</sequence>
<dbReference type="Gene3D" id="1.10.12.10">
    <property type="entry name" value="Lyase 2-enoyl-coa Hydratase, Chain A, domain 2"/>
    <property type="match status" value="1"/>
</dbReference>
<feature type="non-terminal residue" evidence="1">
    <location>
        <position position="1"/>
    </location>
</feature>
<dbReference type="InterPro" id="IPR029045">
    <property type="entry name" value="ClpP/crotonase-like_dom_sf"/>
</dbReference>
<organism evidence="1">
    <name type="scientific">marine metagenome</name>
    <dbReference type="NCBI Taxonomy" id="408172"/>
    <lineage>
        <taxon>unclassified sequences</taxon>
        <taxon>metagenomes</taxon>
        <taxon>ecological metagenomes</taxon>
    </lineage>
</organism>
<dbReference type="AlphaFoldDB" id="A0A382U7I1"/>
<evidence type="ECO:0000313" key="1">
    <source>
        <dbReference type="EMBL" id="SVD30266.1"/>
    </source>
</evidence>
<protein>
    <recommendedName>
        <fullName evidence="2">Enoyl-CoA hydratase</fullName>
    </recommendedName>
</protein>
<accession>A0A382U7I1</accession>
<reference evidence="1" key="1">
    <citation type="submission" date="2018-05" db="EMBL/GenBank/DDBJ databases">
        <authorList>
            <person name="Lanie J.A."/>
            <person name="Ng W.-L."/>
            <person name="Kazmierczak K.M."/>
            <person name="Andrzejewski T.M."/>
            <person name="Davidsen T.M."/>
            <person name="Wayne K.J."/>
            <person name="Tettelin H."/>
            <person name="Glass J.I."/>
            <person name="Rusch D."/>
            <person name="Podicherti R."/>
            <person name="Tsui H.-C.T."/>
            <person name="Winkler M.E."/>
        </authorList>
    </citation>
    <scope>NUCLEOTIDE SEQUENCE</scope>
</reference>
<dbReference type="EMBL" id="UINC01142121">
    <property type="protein sequence ID" value="SVD30266.1"/>
    <property type="molecule type" value="Genomic_DNA"/>
</dbReference>
<proteinExistence type="predicted"/>
<name>A0A382U7I1_9ZZZZ</name>
<dbReference type="InterPro" id="IPR014748">
    <property type="entry name" value="Enoyl-CoA_hydra_C"/>
</dbReference>